<keyword evidence="2" id="KW-0238">DNA-binding</keyword>
<evidence type="ECO:0000313" key="5">
    <source>
        <dbReference type="Proteomes" id="UP000198644"/>
    </source>
</evidence>
<dbReference type="AlphaFoldDB" id="A0A1I6K8K5"/>
<keyword evidence="5" id="KW-1185">Reference proteome</keyword>
<dbReference type="InterPro" id="IPR036390">
    <property type="entry name" value="WH_DNA-bd_sf"/>
</dbReference>
<dbReference type="InterPro" id="IPR004143">
    <property type="entry name" value="BPL_LPL_catalytic"/>
</dbReference>
<gene>
    <name evidence="2" type="primary">birA</name>
    <name evidence="4" type="ORF">SAMN05216203_3595</name>
</gene>
<dbReference type="SUPFAM" id="SSF55681">
    <property type="entry name" value="Class II aaRS and biotin synthetases"/>
    <property type="match status" value="1"/>
</dbReference>
<feature type="binding site" evidence="2">
    <location>
        <begin position="90"/>
        <end position="92"/>
    </location>
    <ligand>
        <name>biotin</name>
        <dbReference type="ChEBI" id="CHEBI:57586"/>
    </ligand>
</feature>
<dbReference type="GO" id="GO:0005524">
    <property type="term" value="F:ATP binding"/>
    <property type="evidence" value="ECO:0007669"/>
    <property type="project" value="UniProtKB-UniRule"/>
</dbReference>
<feature type="domain" description="BPL/LPL catalytic" evidence="3">
    <location>
        <begin position="62"/>
        <end position="256"/>
    </location>
</feature>
<dbReference type="Gene3D" id="3.30.930.10">
    <property type="entry name" value="Bira Bifunctional Protein, Domain 2"/>
    <property type="match status" value="1"/>
</dbReference>
<dbReference type="PANTHER" id="PTHR12835:SF5">
    <property type="entry name" value="BIOTIN--PROTEIN LIGASE"/>
    <property type="match status" value="1"/>
</dbReference>
<feature type="binding site" evidence="2">
    <location>
        <position position="185"/>
    </location>
    <ligand>
        <name>biotin</name>
        <dbReference type="ChEBI" id="CHEBI:57586"/>
    </ligand>
</feature>
<evidence type="ECO:0000259" key="3">
    <source>
        <dbReference type="PROSITE" id="PS51733"/>
    </source>
</evidence>
<keyword evidence="1 2" id="KW-0436">Ligase</keyword>
<feature type="binding site" evidence="2">
    <location>
        <position position="114"/>
    </location>
    <ligand>
        <name>biotin</name>
        <dbReference type="ChEBI" id="CHEBI:57586"/>
    </ligand>
</feature>
<dbReference type="InterPro" id="IPR036388">
    <property type="entry name" value="WH-like_DNA-bd_sf"/>
</dbReference>
<evidence type="ECO:0000313" key="4">
    <source>
        <dbReference type="EMBL" id="SFR87549.1"/>
    </source>
</evidence>
<feature type="DNA-binding region" description="H-T-H motif" evidence="2">
    <location>
        <begin position="18"/>
        <end position="37"/>
    </location>
</feature>
<dbReference type="EMBL" id="FOYW01000007">
    <property type="protein sequence ID" value="SFR87549.1"/>
    <property type="molecule type" value="Genomic_DNA"/>
</dbReference>
<evidence type="ECO:0000256" key="2">
    <source>
        <dbReference type="HAMAP-Rule" id="MF_00978"/>
    </source>
</evidence>
<proteinExistence type="inferred from homology"/>
<dbReference type="Gene3D" id="2.30.30.100">
    <property type="match status" value="1"/>
</dbReference>
<dbReference type="CDD" id="cd00090">
    <property type="entry name" value="HTH_ARSR"/>
    <property type="match status" value="1"/>
</dbReference>
<comment type="similarity">
    <text evidence="2">Belongs to the biotin--protein ligase family.</text>
</comment>
<keyword evidence="2" id="KW-0067">ATP-binding</keyword>
<dbReference type="InterPro" id="IPR045864">
    <property type="entry name" value="aa-tRNA-synth_II/BPL/LPL"/>
</dbReference>
<accession>A0A1I6K8K5</accession>
<dbReference type="NCBIfam" id="TIGR00121">
    <property type="entry name" value="birA_ligase"/>
    <property type="match status" value="1"/>
</dbReference>
<dbReference type="SUPFAM" id="SSF46785">
    <property type="entry name" value="Winged helix' DNA-binding domain"/>
    <property type="match status" value="1"/>
</dbReference>
<evidence type="ECO:0000256" key="1">
    <source>
        <dbReference type="ARBA" id="ARBA00022598"/>
    </source>
</evidence>
<dbReference type="GO" id="GO:0003677">
    <property type="term" value="F:DNA binding"/>
    <property type="evidence" value="ECO:0007669"/>
    <property type="project" value="UniProtKB-UniRule"/>
</dbReference>
<dbReference type="EC" id="6.3.4.15" evidence="2"/>
<dbReference type="PANTHER" id="PTHR12835">
    <property type="entry name" value="BIOTIN PROTEIN LIGASE"/>
    <property type="match status" value="1"/>
</dbReference>
<dbReference type="InterPro" id="IPR011991">
    <property type="entry name" value="ArsR-like_HTH"/>
</dbReference>
<dbReference type="STRING" id="650891.SAMN05216203_3595"/>
<keyword evidence="2" id="KW-0805">Transcription regulation</keyword>
<dbReference type="HAMAP" id="MF_00978">
    <property type="entry name" value="Bifunct_BirA"/>
    <property type="match status" value="1"/>
</dbReference>
<dbReference type="GO" id="GO:0004077">
    <property type="term" value="F:biotin--[biotin carboxyl-carrier protein] ligase activity"/>
    <property type="evidence" value="ECO:0007669"/>
    <property type="project" value="UniProtKB-UniRule"/>
</dbReference>
<dbReference type="GO" id="GO:0006355">
    <property type="term" value="P:regulation of DNA-templated transcription"/>
    <property type="evidence" value="ECO:0007669"/>
    <property type="project" value="UniProtKB-UniRule"/>
</dbReference>
<comment type="function">
    <text evidence="2">Acts both as a biotin--[acetyl-CoA-carboxylase] ligase and a biotin-operon repressor. In the presence of ATP, BirA activates biotin to form the BirA-biotinyl-5'-adenylate (BirA-bio-5'-AMP or holoBirA) complex. HoloBirA can either transfer the biotinyl moiety to the biotin carboxyl carrier protein (BCCP) subunit of acetyl-CoA carboxylase, or bind to the biotin operator site and inhibit transcription of the operon.</text>
</comment>
<dbReference type="Proteomes" id="UP000198644">
    <property type="component" value="Unassembled WGS sequence"/>
</dbReference>
<name>A0A1I6K8K5_9GAMM</name>
<dbReference type="OrthoDB" id="9807064at2"/>
<organism evidence="4 5">
    <name type="scientific">Marinobacter daqiaonensis</name>
    <dbReference type="NCBI Taxonomy" id="650891"/>
    <lineage>
        <taxon>Bacteria</taxon>
        <taxon>Pseudomonadati</taxon>
        <taxon>Pseudomonadota</taxon>
        <taxon>Gammaproteobacteria</taxon>
        <taxon>Pseudomonadales</taxon>
        <taxon>Marinobacteraceae</taxon>
        <taxon>Marinobacter</taxon>
    </lineage>
</organism>
<keyword evidence="2" id="KW-0804">Transcription</keyword>
<dbReference type="Gene3D" id="1.10.10.10">
    <property type="entry name" value="Winged helix-like DNA-binding domain superfamily/Winged helix DNA-binding domain"/>
    <property type="match status" value="1"/>
</dbReference>
<dbReference type="InterPro" id="IPR013196">
    <property type="entry name" value="HTH_11"/>
</dbReference>
<dbReference type="GO" id="GO:0005737">
    <property type="term" value="C:cytoplasm"/>
    <property type="evidence" value="ECO:0007669"/>
    <property type="project" value="TreeGrafter"/>
</dbReference>
<keyword evidence="2" id="KW-0678">Repressor</keyword>
<dbReference type="Pfam" id="PF03099">
    <property type="entry name" value="BPL_LplA_LipB"/>
    <property type="match status" value="1"/>
</dbReference>
<reference evidence="4 5" key="1">
    <citation type="submission" date="2016-10" db="EMBL/GenBank/DDBJ databases">
        <authorList>
            <person name="de Groot N.N."/>
        </authorList>
    </citation>
    <scope>NUCLEOTIDE SEQUENCE [LARGE SCALE GENOMIC DNA]</scope>
    <source>
        <strain evidence="4 5">CGMCC 1.9167</strain>
    </source>
</reference>
<keyword evidence="2" id="KW-0547">Nucleotide-binding</keyword>
<dbReference type="InterPro" id="IPR004408">
    <property type="entry name" value="Biotin_CoA_COase_ligase"/>
</dbReference>
<keyword evidence="2" id="KW-0092">Biotin</keyword>
<protein>
    <recommendedName>
        <fullName evidence="2">Bifunctional ligase/repressor BirA</fullName>
    </recommendedName>
    <alternativeName>
        <fullName evidence="2">Biotin operon repressor</fullName>
    </alternativeName>
    <alternativeName>
        <fullName evidence="2">Biotin--[acetyl-CoA-carboxylase] ligase</fullName>
        <ecNumber evidence="2">6.3.4.15</ecNumber>
    </alternativeName>
    <alternativeName>
        <fullName evidence="2">Biotin--protein ligase</fullName>
    </alternativeName>
    <alternativeName>
        <fullName evidence="2">Biotin-[acetyl-CoA carboxylase] synthetase</fullName>
    </alternativeName>
</protein>
<sequence>MNTKPLLSLLADGQVHSGESLADTLGISRTAIWKQVKKLQEGGVQVSTIRGRGYQLGKPMDLLSDEGILSALNKASGEYVSLRVYDSIDSTNNDISRRWQDDETGILVSIADAQEQGRGRRGRPWQSPVGQNLYMSLGLNVTRSFTELDGLSLVAGVALQRALEGEGLEGGLLKWPNDILVGGRKLAGILIELQGELEGSVRVIIGIGINVHMAEAPSVDQPWTSLQLANPGVSWKRNRIAASVIGQLIPAVRKFQAEGFGPFRESWNRSDTFAGRQLTATSGELSGEGCGVDTHGNYVLKTADGRFEKVHAGEISLRVSS</sequence>
<dbReference type="RefSeq" id="WP_092016596.1">
    <property type="nucleotide sequence ID" value="NZ_FOYW01000007.1"/>
</dbReference>
<comment type="catalytic activity">
    <reaction evidence="2">
        <text>biotin + L-lysyl-[protein] + ATP = N(6)-biotinyl-L-lysyl-[protein] + AMP + diphosphate + H(+)</text>
        <dbReference type="Rhea" id="RHEA:11756"/>
        <dbReference type="Rhea" id="RHEA-COMP:9752"/>
        <dbReference type="Rhea" id="RHEA-COMP:10505"/>
        <dbReference type="ChEBI" id="CHEBI:15378"/>
        <dbReference type="ChEBI" id="CHEBI:29969"/>
        <dbReference type="ChEBI" id="CHEBI:30616"/>
        <dbReference type="ChEBI" id="CHEBI:33019"/>
        <dbReference type="ChEBI" id="CHEBI:57586"/>
        <dbReference type="ChEBI" id="CHEBI:83144"/>
        <dbReference type="ChEBI" id="CHEBI:456215"/>
        <dbReference type="EC" id="6.3.4.15"/>
    </reaction>
</comment>
<dbReference type="InterPro" id="IPR030855">
    <property type="entry name" value="Bifunct_BirA"/>
</dbReference>
<feature type="binding site" evidence="2">
    <location>
        <begin position="118"/>
        <end position="120"/>
    </location>
    <ligand>
        <name>biotin</name>
        <dbReference type="ChEBI" id="CHEBI:57586"/>
    </ligand>
</feature>
<dbReference type="Pfam" id="PF08279">
    <property type="entry name" value="HTH_11"/>
    <property type="match status" value="1"/>
</dbReference>
<dbReference type="CDD" id="cd16442">
    <property type="entry name" value="BPL"/>
    <property type="match status" value="1"/>
</dbReference>
<dbReference type="PROSITE" id="PS51733">
    <property type="entry name" value="BPL_LPL_CATALYTIC"/>
    <property type="match status" value="1"/>
</dbReference>